<reference evidence="4 5" key="1">
    <citation type="submission" date="2019-03" db="EMBL/GenBank/DDBJ databases">
        <title>Genomic Encyclopedia of Archaeal and Bacterial Type Strains, Phase II (KMG-II): from individual species to whole genera.</title>
        <authorList>
            <person name="Goeker M."/>
        </authorList>
    </citation>
    <scope>NUCLEOTIDE SEQUENCE [LARGE SCALE GENOMIC DNA]</scope>
    <source>
        <strain evidence="4 5">DSM 24782</strain>
    </source>
</reference>
<dbReference type="Gene3D" id="3.40.630.30">
    <property type="match status" value="1"/>
</dbReference>
<keyword evidence="1" id="KW-0808">Transferase</keyword>
<dbReference type="CDD" id="cd04301">
    <property type="entry name" value="NAT_SF"/>
    <property type="match status" value="1"/>
</dbReference>
<dbReference type="SUPFAM" id="SSF55729">
    <property type="entry name" value="Acyl-CoA N-acyltransferases (Nat)"/>
    <property type="match status" value="1"/>
</dbReference>
<keyword evidence="5" id="KW-1185">Reference proteome</keyword>
<dbReference type="RefSeq" id="WP_133765947.1">
    <property type="nucleotide sequence ID" value="NZ_BAAARP010000002.1"/>
</dbReference>
<dbReference type="OrthoDB" id="143110at2"/>
<comment type="caution">
    <text evidence="4">The sequence shown here is derived from an EMBL/GenBank/DDBJ whole genome shotgun (WGS) entry which is preliminary data.</text>
</comment>
<organism evidence="4 5">
    <name type="scientific">Amnibacterium kyonggiense</name>
    <dbReference type="NCBI Taxonomy" id="595671"/>
    <lineage>
        <taxon>Bacteria</taxon>
        <taxon>Bacillati</taxon>
        <taxon>Actinomycetota</taxon>
        <taxon>Actinomycetes</taxon>
        <taxon>Micrococcales</taxon>
        <taxon>Microbacteriaceae</taxon>
        <taxon>Amnibacterium</taxon>
    </lineage>
</organism>
<dbReference type="PANTHER" id="PTHR43877">
    <property type="entry name" value="AMINOALKYLPHOSPHONATE N-ACETYLTRANSFERASE-RELATED-RELATED"/>
    <property type="match status" value="1"/>
</dbReference>
<evidence type="ECO:0000256" key="1">
    <source>
        <dbReference type="ARBA" id="ARBA00022679"/>
    </source>
</evidence>
<gene>
    <name evidence="4" type="ORF">CLV52_1734</name>
</gene>
<dbReference type="Pfam" id="PF00583">
    <property type="entry name" value="Acetyltransf_1"/>
    <property type="match status" value="1"/>
</dbReference>
<dbReference type="InterPro" id="IPR016181">
    <property type="entry name" value="Acyl_CoA_acyltransferase"/>
</dbReference>
<dbReference type="InterPro" id="IPR000182">
    <property type="entry name" value="GNAT_dom"/>
</dbReference>
<accession>A0A4R7FKD1</accession>
<evidence type="ECO:0000259" key="3">
    <source>
        <dbReference type="PROSITE" id="PS51186"/>
    </source>
</evidence>
<dbReference type="EMBL" id="SOAM01000002">
    <property type="protein sequence ID" value="TDS76799.1"/>
    <property type="molecule type" value="Genomic_DNA"/>
</dbReference>
<protein>
    <submittedName>
        <fullName evidence="4">Ribosomal protein S18 acetylase RimI-like enzyme</fullName>
    </submittedName>
</protein>
<dbReference type="AlphaFoldDB" id="A0A4R7FKD1"/>
<keyword evidence="4" id="KW-0689">Ribosomal protein</keyword>
<proteinExistence type="predicted"/>
<dbReference type="GO" id="GO:0016747">
    <property type="term" value="F:acyltransferase activity, transferring groups other than amino-acyl groups"/>
    <property type="evidence" value="ECO:0007669"/>
    <property type="project" value="InterPro"/>
</dbReference>
<keyword evidence="2" id="KW-0012">Acyltransferase</keyword>
<evidence type="ECO:0000313" key="4">
    <source>
        <dbReference type="EMBL" id="TDS76799.1"/>
    </source>
</evidence>
<name>A0A4R7FKD1_9MICO</name>
<dbReference type="GO" id="GO:0005840">
    <property type="term" value="C:ribosome"/>
    <property type="evidence" value="ECO:0007669"/>
    <property type="project" value="UniProtKB-KW"/>
</dbReference>
<dbReference type="Proteomes" id="UP000295344">
    <property type="component" value="Unassembled WGS sequence"/>
</dbReference>
<feature type="domain" description="N-acetyltransferase" evidence="3">
    <location>
        <begin position="1"/>
        <end position="176"/>
    </location>
</feature>
<keyword evidence="4" id="KW-0687">Ribonucleoprotein</keyword>
<evidence type="ECO:0000313" key="5">
    <source>
        <dbReference type="Proteomes" id="UP000295344"/>
    </source>
</evidence>
<sequence length="176" mass="18921">MTVRAARPADAAALAEVAAATFGLACPPSTPQAAIDEFIATALSESAFTRYLADPARALLVAETTPGRPFDGYAMLVLGEPADPDVAGALRVRPTVELSKIYVRADGHGRGTAAELLARALEAGRARGAAGMWLGTNQENERAQRFYAKHGFERVGVKRFRLGDRYEDDFVFERPL</sequence>
<evidence type="ECO:0000256" key="2">
    <source>
        <dbReference type="ARBA" id="ARBA00023315"/>
    </source>
</evidence>
<dbReference type="PROSITE" id="PS51186">
    <property type="entry name" value="GNAT"/>
    <property type="match status" value="1"/>
</dbReference>
<dbReference type="InterPro" id="IPR050832">
    <property type="entry name" value="Bact_Acetyltransf"/>
</dbReference>